<dbReference type="EMBL" id="CM034394">
    <property type="protein sequence ID" value="KAJ0179565.1"/>
    <property type="molecule type" value="Genomic_DNA"/>
</dbReference>
<feature type="non-terminal residue" evidence="1">
    <location>
        <position position="1"/>
    </location>
</feature>
<accession>A0ACC1D6T2</accession>
<evidence type="ECO:0000313" key="2">
    <source>
        <dbReference type="Proteomes" id="UP000824533"/>
    </source>
</evidence>
<dbReference type="Proteomes" id="UP000824533">
    <property type="component" value="Linkage Group LG08"/>
</dbReference>
<protein>
    <submittedName>
        <fullName evidence="1">Uncharacterized protein</fullName>
    </submittedName>
</protein>
<name>A0ACC1D6T2_9NEOP</name>
<evidence type="ECO:0000313" key="1">
    <source>
        <dbReference type="EMBL" id="KAJ0179565.1"/>
    </source>
</evidence>
<sequence>CETKRIHSFSLSDGEKYIGTFSYVSRCMTCELFMEYFIFENELEIMYFSNVVVERITGII</sequence>
<feature type="non-terminal residue" evidence="1">
    <location>
        <position position="60"/>
    </location>
</feature>
<keyword evidence="2" id="KW-1185">Reference proteome</keyword>
<organism evidence="1 2">
    <name type="scientific">Dendrolimus kikuchii</name>
    <dbReference type="NCBI Taxonomy" id="765133"/>
    <lineage>
        <taxon>Eukaryota</taxon>
        <taxon>Metazoa</taxon>
        <taxon>Ecdysozoa</taxon>
        <taxon>Arthropoda</taxon>
        <taxon>Hexapoda</taxon>
        <taxon>Insecta</taxon>
        <taxon>Pterygota</taxon>
        <taxon>Neoptera</taxon>
        <taxon>Endopterygota</taxon>
        <taxon>Lepidoptera</taxon>
        <taxon>Glossata</taxon>
        <taxon>Ditrysia</taxon>
        <taxon>Bombycoidea</taxon>
        <taxon>Lasiocampidae</taxon>
        <taxon>Dendrolimus</taxon>
    </lineage>
</organism>
<proteinExistence type="predicted"/>
<reference evidence="1 2" key="1">
    <citation type="journal article" date="2021" name="Front. Genet.">
        <title>Chromosome-Level Genome Assembly Reveals Significant Gene Expansion in the Toll and IMD Signaling Pathways of Dendrolimus kikuchii.</title>
        <authorList>
            <person name="Zhou J."/>
            <person name="Wu P."/>
            <person name="Xiong Z."/>
            <person name="Liu N."/>
            <person name="Zhao N."/>
            <person name="Ji M."/>
            <person name="Qiu Y."/>
            <person name="Yang B."/>
        </authorList>
    </citation>
    <scope>NUCLEOTIDE SEQUENCE [LARGE SCALE GENOMIC DNA]</scope>
    <source>
        <strain evidence="1">Ann1</strain>
    </source>
</reference>
<gene>
    <name evidence="1" type="ORF">K1T71_005277</name>
</gene>
<comment type="caution">
    <text evidence="1">The sequence shown here is derived from an EMBL/GenBank/DDBJ whole genome shotgun (WGS) entry which is preliminary data.</text>
</comment>